<evidence type="ECO:0000313" key="6">
    <source>
        <dbReference type="EMBL" id="ADB16609.1"/>
    </source>
</evidence>
<dbReference type="Pfam" id="PF17210">
    <property type="entry name" value="SdrD_B"/>
    <property type="match status" value="1"/>
</dbReference>
<dbReference type="Gene3D" id="2.60.40.2810">
    <property type="match status" value="1"/>
</dbReference>
<feature type="domain" description="Cadherin-like" evidence="5">
    <location>
        <begin position="1192"/>
        <end position="1292"/>
    </location>
</feature>
<dbReference type="eggNOG" id="COG3209">
    <property type="taxonomic scope" value="Bacteria"/>
</dbReference>
<dbReference type="GO" id="GO:0000272">
    <property type="term" value="P:polysaccharide catabolic process"/>
    <property type="evidence" value="ECO:0007669"/>
    <property type="project" value="InterPro"/>
</dbReference>
<dbReference type="HOGENOM" id="CLU_246720_0_0_0"/>
<dbReference type="GO" id="GO:0016020">
    <property type="term" value="C:membrane"/>
    <property type="evidence" value="ECO:0007669"/>
    <property type="project" value="InterPro"/>
</dbReference>
<dbReference type="eggNOG" id="COG4932">
    <property type="taxonomic scope" value="Bacteria"/>
</dbReference>
<protein>
    <submittedName>
        <fullName evidence="6">Outer membrane adhesin like protein</fullName>
    </submittedName>
</protein>
<organism evidence="6 7">
    <name type="scientific">Pirellula staleyi (strain ATCC 27377 / DSM 6068 / ICPB 4128)</name>
    <name type="common">Pirella staleyi</name>
    <dbReference type="NCBI Taxonomy" id="530564"/>
    <lineage>
        <taxon>Bacteria</taxon>
        <taxon>Pseudomonadati</taxon>
        <taxon>Planctomycetota</taxon>
        <taxon>Planctomycetia</taxon>
        <taxon>Pirellulales</taxon>
        <taxon>Pirellulaceae</taxon>
        <taxon>Pirellula</taxon>
    </lineage>
</organism>
<dbReference type="GO" id="GO:0005576">
    <property type="term" value="C:extracellular region"/>
    <property type="evidence" value="ECO:0007669"/>
    <property type="project" value="UniProtKB-SubCell"/>
</dbReference>
<dbReference type="InterPro" id="IPR051561">
    <property type="entry name" value="FRAS1_ECM"/>
</dbReference>
<dbReference type="Proteomes" id="UP000001887">
    <property type="component" value="Chromosome"/>
</dbReference>
<dbReference type="SUPFAM" id="SSF117074">
    <property type="entry name" value="Hypothetical protein PA1324"/>
    <property type="match status" value="1"/>
</dbReference>
<dbReference type="NCBIfam" id="NF012211">
    <property type="entry name" value="tand_rpt_95"/>
    <property type="match status" value="7"/>
</dbReference>
<dbReference type="Gene3D" id="2.60.40.10">
    <property type="entry name" value="Immunoglobulins"/>
    <property type="match status" value="1"/>
</dbReference>
<feature type="domain" description="SD-repeat containing protein B" evidence="4">
    <location>
        <begin position="1408"/>
        <end position="1485"/>
    </location>
</feature>
<dbReference type="InterPro" id="IPR013783">
    <property type="entry name" value="Ig-like_fold"/>
</dbReference>
<dbReference type="InterPro" id="IPR015919">
    <property type="entry name" value="Cadherin-like_sf"/>
</dbReference>
<dbReference type="GO" id="GO:0009653">
    <property type="term" value="P:anatomical structure morphogenesis"/>
    <property type="evidence" value="ECO:0007669"/>
    <property type="project" value="TreeGrafter"/>
</dbReference>
<dbReference type="SUPFAM" id="SSF49313">
    <property type="entry name" value="Cadherin-like"/>
    <property type="match status" value="1"/>
</dbReference>
<dbReference type="InterPro" id="IPR041690">
    <property type="entry name" value="Cadherin_5"/>
</dbReference>
<dbReference type="InterPro" id="IPR033764">
    <property type="entry name" value="Sdr_B"/>
</dbReference>
<dbReference type="InterPro" id="IPR010221">
    <property type="entry name" value="VCBS_dom"/>
</dbReference>
<dbReference type="Gene3D" id="1.10.1330.10">
    <property type="entry name" value="Dockerin domain"/>
    <property type="match status" value="1"/>
</dbReference>
<reference evidence="6 7" key="1">
    <citation type="journal article" date="2009" name="Stand. Genomic Sci.">
        <title>Complete genome sequence of Pirellula staleyi type strain (ATCC 27377).</title>
        <authorList>
            <person name="Clum A."/>
            <person name="Tindall B.J."/>
            <person name="Sikorski J."/>
            <person name="Ivanova N."/>
            <person name="Mavrommatis K."/>
            <person name="Lucas S."/>
            <person name="Glavina del Rio T."/>
            <person name="Nolan M."/>
            <person name="Chen F."/>
            <person name="Tice H."/>
            <person name="Pitluck S."/>
            <person name="Cheng J.F."/>
            <person name="Chertkov O."/>
            <person name="Brettin T."/>
            <person name="Han C."/>
            <person name="Detter J.C."/>
            <person name="Kuske C."/>
            <person name="Bruce D."/>
            <person name="Goodwin L."/>
            <person name="Ovchinikova G."/>
            <person name="Pati A."/>
            <person name="Mikhailova N."/>
            <person name="Chen A."/>
            <person name="Palaniappan K."/>
            <person name="Land M."/>
            <person name="Hauser L."/>
            <person name="Chang Y.J."/>
            <person name="Jeffries C.D."/>
            <person name="Chain P."/>
            <person name="Rohde M."/>
            <person name="Goker M."/>
            <person name="Bristow J."/>
            <person name="Eisen J.A."/>
            <person name="Markowitz V."/>
            <person name="Hugenholtz P."/>
            <person name="Kyrpides N.C."/>
            <person name="Klenk H.P."/>
            <person name="Lapidus A."/>
        </authorList>
    </citation>
    <scope>NUCLEOTIDE SEQUENCE [LARGE SCALE GENOMIC DNA]</scope>
    <source>
        <strain evidence="7">ATCC 27377 / DSM 6068 / ICPB 4128</strain>
    </source>
</reference>
<proteinExistence type="predicted"/>
<dbReference type="eggNOG" id="COG1404">
    <property type="taxonomic scope" value="Bacteria"/>
</dbReference>
<dbReference type="EMBL" id="CP001848">
    <property type="protein sequence ID" value="ADB16609.1"/>
    <property type="molecule type" value="Genomic_DNA"/>
</dbReference>
<dbReference type="PANTHER" id="PTHR45739:SF8">
    <property type="entry name" value="FRAS1-RELATED EXTRACELLULAR MATRIX PROTEIN 1"/>
    <property type="match status" value="1"/>
</dbReference>
<evidence type="ECO:0000256" key="1">
    <source>
        <dbReference type="ARBA" id="ARBA00004613"/>
    </source>
</evidence>
<dbReference type="OrthoDB" id="292060at2"/>
<dbReference type="PANTHER" id="PTHR45739">
    <property type="entry name" value="MATRIX PROTEIN, PUTATIVE-RELATED"/>
    <property type="match status" value="1"/>
</dbReference>
<name>D2R0L1_PIRSD</name>
<accession>D2R0L1</accession>
<evidence type="ECO:0000313" key="7">
    <source>
        <dbReference type="Proteomes" id="UP000001887"/>
    </source>
</evidence>
<dbReference type="NCBIfam" id="TIGR01965">
    <property type="entry name" value="VCBS_repeat"/>
    <property type="match status" value="1"/>
</dbReference>
<dbReference type="Pfam" id="PF17963">
    <property type="entry name" value="Big_9"/>
    <property type="match status" value="5"/>
</dbReference>
<keyword evidence="2" id="KW-0964">Secreted</keyword>
<dbReference type="Gene3D" id="2.60.40.3440">
    <property type="match status" value="5"/>
</dbReference>
<sequence precursor="true">MTKHRRRSPLTAGSRSLSTARKAVAVRKLFAAERLESRSMMAGDLFVSDYWNNMKPTDVNGDGNVTPFDALAVINELNQRGARSLGIRPATVSAGGEGESSPDDFFFDVNNDGMVTPFDALAVINTLNAEGEDGDDLMAFTIHAYSPDTDTPITTLARGEEFDLVVKVDDLRLGGSGVFFGQVDILHDRSKADLVTREVTLLSFTPEVSGGSFTLTFNGQTTAPINFSSTQSTMSNRIENALLALPNIDPFDVDVTVNYADVFSTRQYWVTYKGQFGGIDLPNDILTANTTGLTGTGAALNISTFADSNVANSNSVRESFRTYVIPDVVDELSYIANLSASLGTDRFNDVSAQASLGTPPGSDPVELVRARVRATDGGTLTFTLDRSSLGLSEVSLFNFNRPLLESEIAFNIPAVTLTVTEAATANPDVATVAEGNATGVVISPLGNDTVQTGTKQIPAFTSFTTVNGGLVERLNSTQIRYTNTTNFAGVDEFNYTLSNGLGATDTSTISVTVTGVNDAPVIGLPPAGQTTAEDTALLLTGANVISISDVDILPSATMVATLSSSQGTFSLTSVPGVSISGNLSGSVNISGTLSAINSALATLVFTPTSNFSGTATINVTANDGGSSGTGGALQTNSSFTVNVTAVNDGPGITALLSRTMFEDEVLLLGSPTPITVSDVDVGAGLMSITVTAPNGTLTADMPAGTGGARSGQGTSTLTLTGSLANLNAALLTLTYDPNNGFFSTETISLVVSDNGNTGTPGALTASADIVVNVQPTVRPRARDDVFSVAEGNTTQMDVLVNDEANIPDPTVYNRVLDSFDIDAMADINGTPTAVGTISRVEAGLAGSADDLLLYTPKAGFEDFFGTVVFSYTMTDDKPGSIPVTAIVTLTVTNVNDAPVAIDDSYFIDEDTTLIVPGSGNLDTLIANDEDVDGDNLSVTVTQLPTNGTLSWNPNGSFTYTPNSNYNGVDEFSYTVSDGVITSNVATVSIFIAAVNDAPVGVVDSYTTLEDTTLNVNGTIAFPSVLANDTDVENDPLTADLLTTTTRGTLTFNEADGTFTYVPTLNLNGPDSFTYRAFDGDKYSAPVTVTINVTPVNDAPTATTDNYVVEERATLTVAAPGVLGNDVDTVEGSPLTAQLQSSTSNGTLNFNANGSFTYTPNNGFLGTDSFTYRASDGTAFSAITTVNILVTDVNDPPTANPDSYTTAEDTALIVPGAGLLPTLLANDTDPESVNTSLTTLLVSGPTSGSLTLNGNGTFTYTPATNFNGTATFTYRVSDGVLFSPPTTVTITVTPVNDAPVVTNKSILAVKDIADQDFIIVTAADTDVENNNLTVVGLSTTNVVSASNSITTIAGGTVTISGTKGILYTPAAGYEGPDSFFYTVSDGTAQVVAQVNVSVVSFRTTDVTGRVYYDADKDGGLDPAESGIAGAKVRIVGTDFQGNSVSTGYVLTDENGYYLFEDVLPGSYHIEQLQPASLADGAETAGNGGALTLANDKIALSLPILGIIGGSNGHLFGEKGIDPLALTSPAGLYAEMLASSGSNGVVFEFDISGNTTWFYKMQGWSGLEEITFQLSADRASGILTVNGGSPTTIYQAPQTGSASAPRFRILGTTHSGNIMIRLDGTATGFGLNLAAAEGEPADPAMQQYEHAVDAAFGDESTWA</sequence>
<evidence type="ECO:0000256" key="2">
    <source>
        <dbReference type="ARBA" id="ARBA00022525"/>
    </source>
</evidence>
<dbReference type="SUPFAM" id="SSF63446">
    <property type="entry name" value="Type I dockerin domain"/>
    <property type="match status" value="1"/>
</dbReference>
<dbReference type="GO" id="GO:0004553">
    <property type="term" value="F:hydrolase activity, hydrolyzing O-glycosyl compounds"/>
    <property type="evidence" value="ECO:0007669"/>
    <property type="project" value="InterPro"/>
</dbReference>
<comment type="subcellular location">
    <subcellularLocation>
        <location evidence="1">Secreted</location>
    </subcellularLocation>
</comment>
<dbReference type="STRING" id="530564.Psta_1935"/>
<evidence type="ECO:0000256" key="3">
    <source>
        <dbReference type="ARBA" id="ARBA00022729"/>
    </source>
</evidence>
<keyword evidence="7" id="KW-1185">Reference proteome</keyword>
<dbReference type="GO" id="GO:0005509">
    <property type="term" value="F:calcium ion binding"/>
    <property type="evidence" value="ECO:0007669"/>
    <property type="project" value="InterPro"/>
</dbReference>
<evidence type="ECO:0000259" key="5">
    <source>
        <dbReference type="Pfam" id="PF17892"/>
    </source>
</evidence>
<gene>
    <name evidence="6" type="ordered locus">Psta_1935</name>
</gene>
<evidence type="ECO:0000259" key="4">
    <source>
        <dbReference type="Pfam" id="PF17210"/>
    </source>
</evidence>
<dbReference type="Pfam" id="PF00404">
    <property type="entry name" value="Dockerin_1"/>
    <property type="match status" value="1"/>
</dbReference>
<dbReference type="Pfam" id="PF17892">
    <property type="entry name" value="Cadherin_5"/>
    <property type="match status" value="1"/>
</dbReference>
<dbReference type="InterPro" id="IPR036439">
    <property type="entry name" value="Dockerin_dom_sf"/>
</dbReference>
<dbReference type="InterPro" id="IPR002105">
    <property type="entry name" value="Dockerin_1_rpt"/>
</dbReference>
<keyword evidence="3" id="KW-0732">Signal</keyword>
<dbReference type="KEGG" id="psl:Psta_1935"/>